<dbReference type="OrthoDB" id="3471694at2"/>
<organism evidence="3 4">
    <name type="scientific">Microbispora rosea</name>
    <dbReference type="NCBI Taxonomy" id="58117"/>
    <lineage>
        <taxon>Bacteria</taxon>
        <taxon>Bacillati</taxon>
        <taxon>Actinomycetota</taxon>
        <taxon>Actinomycetes</taxon>
        <taxon>Streptosporangiales</taxon>
        <taxon>Streptosporangiaceae</taxon>
        <taxon>Microbispora</taxon>
    </lineage>
</organism>
<dbReference type="Pfam" id="PF01872">
    <property type="entry name" value="RibD_C"/>
    <property type="match status" value="1"/>
</dbReference>
<dbReference type="InterPro" id="IPR050765">
    <property type="entry name" value="Riboflavin_Biosynth_HTPR"/>
</dbReference>
<dbReference type="STRING" id="58117.SAMN05421833_11580"/>
<proteinExistence type="predicted"/>
<dbReference type="InterPro" id="IPR024072">
    <property type="entry name" value="DHFR-like_dom_sf"/>
</dbReference>
<dbReference type="Proteomes" id="UP000186096">
    <property type="component" value="Unassembled WGS sequence"/>
</dbReference>
<dbReference type="PANTHER" id="PTHR38011">
    <property type="entry name" value="DIHYDROFOLATE REDUCTASE FAMILY PROTEIN (AFU_ORTHOLOGUE AFUA_8G06820)"/>
    <property type="match status" value="1"/>
</dbReference>
<evidence type="ECO:0000313" key="4">
    <source>
        <dbReference type="Proteomes" id="UP000186096"/>
    </source>
</evidence>
<protein>
    <submittedName>
        <fullName evidence="3">Dihydrofolate reductase</fullName>
    </submittedName>
</protein>
<sequence length="207" mass="22722">MRKIVASFFMSLDGVVEAPDQWHFPYFSEEMGAAVGALMSESDAMLMGRVMYESWAAYWPGKAGTDDPFADFINNIPKYVVSSTLDTVEWQNSTLVTGDFAEEITKLKRRPGKTIGISGSTELVRSLMRHNLLDELRLLVHPIVVGKGQRLFEEGLEIPMTLASSETFPTGVLSLAYRPAADQSTADQSTADQSTADQSTADQNTGE</sequence>
<evidence type="ECO:0000259" key="2">
    <source>
        <dbReference type="Pfam" id="PF01872"/>
    </source>
</evidence>
<dbReference type="PANTHER" id="PTHR38011:SF11">
    <property type="entry name" value="2,5-DIAMINO-6-RIBOSYLAMINO-4(3H)-PYRIMIDINONE 5'-PHOSPHATE REDUCTASE"/>
    <property type="match status" value="1"/>
</dbReference>
<gene>
    <name evidence="3" type="ORF">SAMN05421833_11580</name>
</gene>
<dbReference type="InterPro" id="IPR002734">
    <property type="entry name" value="RibDG_C"/>
</dbReference>
<dbReference type="GO" id="GO:0008703">
    <property type="term" value="F:5-amino-6-(5-phosphoribosylamino)uracil reductase activity"/>
    <property type="evidence" value="ECO:0007669"/>
    <property type="project" value="InterPro"/>
</dbReference>
<reference evidence="4" key="1">
    <citation type="submission" date="2017-01" db="EMBL/GenBank/DDBJ databases">
        <authorList>
            <person name="Varghese N."/>
            <person name="Submissions S."/>
        </authorList>
    </citation>
    <scope>NUCLEOTIDE SEQUENCE [LARGE SCALE GENOMIC DNA]</scope>
    <source>
        <strain evidence="4">ATCC 12950</strain>
    </source>
</reference>
<dbReference type="EMBL" id="FTNI01000015">
    <property type="protein sequence ID" value="SIR77850.1"/>
    <property type="molecule type" value="Genomic_DNA"/>
</dbReference>
<keyword evidence="4" id="KW-1185">Reference proteome</keyword>
<evidence type="ECO:0000256" key="1">
    <source>
        <dbReference type="SAM" id="MobiDB-lite"/>
    </source>
</evidence>
<dbReference type="SUPFAM" id="SSF53597">
    <property type="entry name" value="Dihydrofolate reductase-like"/>
    <property type="match status" value="1"/>
</dbReference>
<dbReference type="Gene3D" id="3.40.430.10">
    <property type="entry name" value="Dihydrofolate Reductase, subunit A"/>
    <property type="match status" value="1"/>
</dbReference>
<dbReference type="AlphaFoldDB" id="A0A1N7DPU7"/>
<feature type="compositionally biased region" description="Polar residues" evidence="1">
    <location>
        <begin position="182"/>
        <end position="207"/>
    </location>
</feature>
<dbReference type="GO" id="GO:0009231">
    <property type="term" value="P:riboflavin biosynthetic process"/>
    <property type="evidence" value="ECO:0007669"/>
    <property type="project" value="InterPro"/>
</dbReference>
<feature type="region of interest" description="Disordered" evidence="1">
    <location>
        <begin position="179"/>
        <end position="207"/>
    </location>
</feature>
<accession>A0A1N7DPU7</accession>
<dbReference type="RefSeq" id="WP_076437123.1">
    <property type="nucleotide sequence ID" value="NZ_FTNI01000015.1"/>
</dbReference>
<name>A0A1N7DPU7_9ACTN</name>
<feature type="domain" description="Bacterial bifunctional deaminase-reductase C-terminal" evidence="2">
    <location>
        <begin position="2"/>
        <end position="173"/>
    </location>
</feature>
<evidence type="ECO:0000313" key="3">
    <source>
        <dbReference type="EMBL" id="SIR77850.1"/>
    </source>
</evidence>